<dbReference type="PROSITE" id="PS50294">
    <property type="entry name" value="WD_REPEATS_REGION"/>
    <property type="match status" value="1"/>
</dbReference>
<evidence type="ECO:0000256" key="1">
    <source>
        <dbReference type="ARBA" id="ARBA00022574"/>
    </source>
</evidence>
<evidence type="ECO:0000313" key="4">
    <source>
        <dbReference type="EMBL" id="KAF2646945.1"/>
    </source>
</evidence>
<dbReference type="PANTHER" id="PTHR19879:SF9">
    <property type="entry name" value="TRANSCRIPTION INITIATION FACTOR TFIID SUBUNIT 5"/>
    <property type="match status" value="1"/>
</dbReference>
<reference evidence="4" key="1">
    <citation type="journal article" date="2020" name="Stud. Mycol.">
        <title>101 Dothideomycetes genomes: a test case for predicting lifestyles and emergence of pathogens.</title>
        <authorList>
            <person name="Haridas S."/>
            <person name="Albert R."/>
            <person name="Binder M."/>
            <person name="Bloem J."/>
            <person name="Labutti K."/>
            <person name="Salamov A."/>
            <person name="Andreopoulos B."/>
            <person name="Baker S."/>
            <person name="Barry K."/>
            <person name="Bills G."/>
            <person name="Bluhm B."/>
            <person name="Cannon C."/>
            <person name="Castanera R."/>
            <person name="Culley D."/>
            <person name="Daum C."/>
            <person name="Ezra D."/>
            <person name="Gonzalez J."/>
            <person name="Henrissat B."/>
            <person name="Kuo A."/>
            <person name="Liang C."/>
            <person name="Lipzen A."/>
            <person name="Lutzoni F."/>
            <person name="Magnuson J."/>
            <person name="Mondo S."/>
            <person name="Nolan M."/>
            <person name="Ohm R."/>
            <person name="Pangilinan J."/>
            <person name="Park H.-J."/>
            <person name="Ramirez L."/>
            <person name="Alfaro M."/>
            <person name="Sun H."/>
            <person name="Tritt A."/>
            <person name="Yoshinaga Y."/>
            <person name="Zwiers L.-H."/>
            <person name="Turgeon B."/>
            <person name="Goodwin S."/>
            <person name="Spatafora J."/>
            <person name="Crous P."/>
            <person name="Grigoriev I."/>
        </authorList>
    </citation>
    <scope>NUCLEOTIDE SEQUENCE</scope>
    <source>
        <strain evidence="4">CBS 122681</strain>
    </source>
</reference>
<keyword evidence="5" id="KW-1185">Reference proteome</keyword>
<sequence length="99" mass="10536">SVAFSPQGDRVASASDDGTVRLWDATTGRPLQTLEGHTGFTDASTAFQDASSTGQWVSFQKEGILLLPSQHQVSCSAAHRSLIALGTQSGRLIVLFFLK</sequence>
<dbReference type="Proteomes" id="UP000799324">
    <property type="component" value="Unassembled WGS sequence"/>
</dbReference>
<keyword evidence="2" id="KW-0677">Repeat</keyword>
<feature type="repeat" description="WD" evidence="3">
    <location>
        <begin position="1"/>
        <end position="33"/>
    </location>
</feature>
<evidence type="ECO:0000256" key="3">
    <source>
        <dbReference type="PROSITE-ProRule" id="PRU00221"/>
    </source>
</evidence>
<protein>
    <submittedName>
        <fullName evidence="4">Uncharacterized protein</fullName>
    </submittedName>
</protein>
<evidence type="ECO:0000256" key="2">
    <source>
        <dbReference type="ARBA" id="ARBA00022737"/>
    </source>
</evidence>
<dbReference type="AlphaFoldDB" id="A0A6A6SGC0"/>
<dbReference type="PROSITE" id="PS50082">
    <property type="entry name" value="WD_REPEATS_2"/>
    <property type="match status" value="1"/>
</dbReference>
<accession>A0A6A6SGC0</accession>
<dbReference type="InterPro" id="IPR001680">
    <property type="entry name" value="WD40_rpt"/>
</dbReference>
<organism evidence="4 5">
    <name type="scientific">Lophiostoma macrostomum CBS 122681</name>
    <dbReference type="NCBI Taxonomy" id="1314788"/>
    <lineage>
        <taxon>Eukaryota</taxon>
        <taxon>Fungi</taxon>
        <taxon>Dikarya</taxon>
        <taxon>Ascomycota</taxon>
        <taxon>Pezizomycotina</taxon>
        <taxon>Dothideomycetes</taxon>
        <taxon>Pleosporomycetidae</taxon>
        <taxon>Pleosporales</taxon>
        <taxon>Lophiostomataceae</taxon>
        <taxon>Lophiostoma</taxon>
    </lineage>
</organism>
<dbReference type="PANTHER" id="PTHR19879">
    <property type="entry name" value="TRANSCRIPTION INITIATION FACTOR TFIID"/>
    <property type="match status" value="1"/>
</dbReference>
<dbReference type="Gene3D" id="2.130.10.10">
    <property type="entry name" value="YVTN repeat-like/Quinoprotein amine dehydrogenase"/>
    <property type="match status" value="1"/>
</dbReference>
<gene>
    <name evidence="4" type="ORF">K491DRAFT_616299</name>
</gene>
<dbReference type="InterPro" id="IPR036322">
    <property type="entry name" value="WD40_repeat_dom_sf"/>
</dbReference>
<dbReference type="EMBL" id="MU005562">
    <property type="protein sequence ID" value="KAF2646945.1"/>
    <property type="molecule type" value="Genomic_DNA"/>
</dbReference>
<keyword evidence="1 3" id="KW-0853">WD repeat</keyword>
<dbReference type="PROSITE" id="PS00678">
    <property type="entry name" value="WD_REPEATS_1"/>
    <property type="match status" value="1"/>
</dbReference>
<name>A0A6A6SGC0_9PLEO</name>
<proteinExistence type="predicted"/>
<dbReference type="InterPro" id="IPR015943">
    <property type="entry name" value="WD40/YVTN_repeat-like_dom_sf"/>
</dbReference>
<evidence type="ECO:0000313" key="5">
    <source>
        <dbReference type="Proteomes" id="UP000799324"/>
    </source>
</evidence>
<dbReference type="Pfam" id="PF00400">
    <property type="entry name" value="WD40"/>
    <property type="match status" value="1"/>
</dbReference>
<dbReference type="OrthoDB" id="5240432at2759"/>
<dbReference type="InterPro" id="IPR019775">
    <property type="entry name" value="WD40_repeat_CS"/>
</dbReference>
<feature type="non-terminal residue" evidence="4">
    <location>
        <position position="1"/>
    </location>
</feature>
<dbReference type="SUPFAM" id="SSF50978">
    <property type="entry name" value="WD40 repeat-like"/>
    <property type="match status" value="1"/>
</dbReference>